<dbReference type="Proteomes" id="UP001492380">
    <property type="component" value="Unassembled WGS sequence"/>
</dbReference>
<proteinExistence type="predicted"/>
<sequence>MSLPVESSGNASSNLGKRKRTEDSPAWLTQASQSQNASTTQEGERGEAANARPARFTDPTIPLHDSDFVDEFSSDDDFGGGKYDAKAPITETQVEPPSDFKPQCRCKGGKGKQGPCVNCSCSKWGYRCSPETCGCSEACENPFNTLNIEDILGSSPEVKLSPCFISWILKRGYRNHKLELRQITLKWLFDKLHHSARQELEKFNKAFNAWRKDWKKVSKKNDDHPEKVEAMRDLINIAFDEDFAYGDFNGYYFSFCAGGLYGDRLGTWRRDTKSWHCRGCGDCMDWDDWHCRNCNKCSCGGRCDGCGGVCETYHMMNRRSGYDSC</sequence>
<evidence type="ECO:0000256" key="1">
    <source>
        <dbReference type="SAM" id="MobiDB-lite"/>
    </source>
</evidence>
<feature type="compositionally biased region" description="Low complexity" evidence="1">
    <location>
        <begin position="29"/>
        <end position="41"/>
    </location>
</feature>
<organism evidence="2 3">
    <name type="scientific">Phyllosticta capitalensis</name>
    <dbReference type="NCBI Taxonomy" id="121624"/>
    <lineage>
        <taxon>Eukaryota</taxon>
        <taxon>Fungi</taxon>
        <taxon>Dikarya</taxon>
        <taxon>Ascomycota</taxon>
        <taxon>Pezizomycotina</taxon>
        <taxon>Dothideomycetes</taxon>
        <taxon>Dothideomycetes incertae sedis</taxon>
        <taxon>Botryosphaeriales</taxon>
        <taxon>Phyllostictaceae</taxon>
        <taxon>Phyllosticta</taxon>
    </lineage>
</organism>
<evidence type="ECO:0000313" key="3">
    <source>
        <dbReference type="Proteomes" id="UP001492380"/>
    </source>
</evidence>
<evidence type="ECO:0008006" key="4">
    <source>
        <dbReference type="Google" id="ProtNLM"/>
    </source>
</evidence>
<comment type="caution">
    <text evidence="2">The sequence shown here is derived from an EMBL/GenBank/DDBJ whole genome shotgun (WGS) entry which is preliminary data.</text>
</comment>
<feature type="region of interest" description="Disordered" evidence="1">
    <location>
        <begin position="1"/>
        <end position="66"/>
    </location>
</feature>
<dbReference type="EMBL" id="JBBWRZ010000001">
    <property type="protein sequence ID" value="KAK8247476.1"/>
    <property type="molecule type" value="Genomic_DNA"/>
</dbReference>
<accession>A0ABR1Z5Z2</accession>
<evidence type="ECO:0000313" key="2">
    <source>
        <dbReference type="EMBL" id="KAK8247476.1"/>
    </source>
</evidence>
<name>A0ABR1Z5Z2_9PEZI</name>
<keyword evidence="3" id="KW-1185">Reference proteome</keyword>
<feature type="compositionally biased region" description="Polar residues" evidence="1">
    <location>
        <begin position="1"/>
        <end position="15"/>
    </location>
</feature>
<reference evidence="2 3" key="1">
    <citation type="submission" date="2024-04" db="EMBL/GenBank/DDBJ databases">
        <title>Phyllosticta paracitricarpa is synonymous to the EU quarantine fungus P. citricarpa based on phylogenomic analyses.</title>
        <authorList>
            <consortium name="Lawrence Berkeley National Laboratory"/>
            <person name="Van Ingen-Buijs V.A."/>
            <person name="Van Westerhoven A.C."/>
            <person name="Haridas S."/>
            <person name="Skiadas P."/>
            <person name="Martin F."/>
            <person name="Groenewald J.Z."/>
            <person name="Crous P.W."/>
            <person name="Seidl M.F."/>
        </authorList>
    </citation>
    <scope>NUCLEOTIDE SEQUENCE [LARGE SCALE GENOMIC DNA]</scope>
    <source>
        <strain evidence="2 3">CBS 123374</strain>
    </source>
</reference>
<protein>
    <recommendedName>
        <fullName evidence="4">Tesmin/TSO1-like CXC domain-containing protein</fullName>
    </recommendedName>
</protein>
<gene>
    <name evidence="2" type="ORF">HDK90DRAFT_43390</name>
</gene>